<dbReference type="EMBL" id="GBXM01094484">
    <property type="protein sequence ID" value="JAH14093.1"/>
    <property type="molecule type" value="Transcribed_RNA"/>
</dbReference>
<name>A0A0E9QD89_ANGAN</name>
<accession>A0A0E9QD89</accession>
<organism evidence="1">
    <name type="scientific">Anguilla anguilla</name>
    <name type="common">European freshwater eel</name>
    <name type="synonym">Muraena anguilla</name>
    <dbReference type="NCBI Taxonomy" id="7936"/>
    <lineage>
        <taxon>Eukaryota</taxon>
        <taxon>Metazoa</taxon>
        <taxon>Chordata</taxon>
        <taxon>Craniata</taxon>
        <taxon>Vertebrata</taxon>
        <taxon>Euteleostomi</taxon>
        <taxon>Actinopterygii</taxon>
        <taxon>Neopterygii</taxon>
        <taxon>Teleostei</taxon>
        <taxon>Anguilliformes</taxon>
        <taxon>Anguillidae</taxon>
        <taxon>Anguilla</taxon>
    </lineage>
</organism>
<sequence length="11" mass="1288">MCVYCLEWLAG</sequence>
<reference evidence="1" key="2">
    <citation type="journal article" date="2015" name="Fish Shellfish Immunol.">
        <title>Early steps in the European eel (Anguilla anguilla)-Vibrio vulnificus interaction in the gills: Role of the RtxA13 toxin.</title>
        <authorList>
            <person name="Callol A."/>
            <person name="Pajuelo D."/>
            <person name="Ebbesson L."/>
            <person name="Teles M."/>
            <person name="MacKenzie S."/>
            <person name="Amaro C."/>
        </authorList>
    </citation>
    <scope>NUCLEOTIDE SEQUENCE</scope>
</reference>
<reference evidence="1" key="1">
    <citation type="submission" date="2014-11" db="EMBL/GenBank/DDBJ databases">
        <authorList>
            <person name="Amaro Gonzalez C."/>
        </authorList>
    </citation>
    <scope>NUCLEOTIDE SEQUENCE</scope>
</reference>
<evidence type="ECO:0000313" key="1">
    <source>
        <dbReference type="EMBL" id="JAH14093.1"/>
    </source>
</evidence>
<protein>
    <submittedName>
        <fullName evidence="1">Uncharacterized protein</fullName>
    </submittedName>
</protein>
<proteinExistence type="predicted"/>